<evidence type="ECO:0000313" key="4">
    <source>
        <dbReference type="EMBL" id="ELT91377.1"/>
    </source>
</evidence>
<dbReference type="SUPFAM" id="SSF53448">
    <property type="entry name" value="Nucleotide-diphospho-sugar transferases"/>
    <property type="match status" value="1"/>
</dbReference>
<reference evidence="6" key="1">
    <citation type="submission" date="2012-12" db="EMBL/GenBank/DDBJ databases">
        <authorList>
            <person name="Hellsten U."/>
            <person name="Grimwood J."/>
            <person name="Chapman J.A."/>
            <person name="Shapiro H."/>
            <person name="Aerts A."/>
            <person name="Otillar R.P."/>
            <person name="Terry A.Y."/>
            <person name="Boore J.L."/>
            <person name="Simakov O."/>
            <person name="Marletaz F."/>
            <person name="Cho S.-J."/>
            <person name="Edsinger-Gonzales E."/>
            <person name="Havlak P."/>
            <person name="Kuo D.-H."/>
            <person name="Larsson T."/>
            <person name="Lv J."/>
            <person name="Arendt D."/>
            <person name="Savage R."/>
            <person name="Osoegawa K."/>
            <person name="de Jong P."/>
            <person name="Lindberg D.R."/>
            <person name="Seaver E.C."/>
            <person name="Weisblat D.A."/>
            <person name="Putnam N.H."/>
            <person name="Grigoriev I.V."/>
            <person name="Rokhsar D.S."/>
        </authorList>
    </citation>
    <scope>NUCLEOTIDE SEQUENCE</scope>
    <source>
        <strain evidence="6">I ESC-2004</strain>
    </source>
</reference>
<feature type="domain" description="Nucleotide-diphospho-sugar transferase" evidence="3">
    <location>
        <begin position="176"/>
        <end position="377"/>
    </location>
</feature>
<feature type="transmembrane region" description="Helical" evidence="2">
    <location>
        <begin position="12"/>
        <end position="30"/>
    </location>
</feature>
<organism evidence="4">
    <name type="scientific">Capitella teleta</name>
    <name type="common">Polychaete worm</name>
    <dbReference type="NCBI Taxonomy" id="283909"/>
    <lineage>
        <taxon>Eukaryota</taxon>
        <taxon>Metazoa</taxon>
        <taxon>Spiralia</taxon>
        <taxon>Lophotrochozoa</taxon>
        <taxon>Annelida</taxon>
        <taxon>Polychaeta</taxon>
        <taxon>Sedentaria</taxon>
        <taxon>Scolecida</taxon>
        <taxon>Capitellidae</taxon>
        <taxon>Capitella</taxon>
    </lineage>
</organism>
<proteinExistence type="inferred from homology"/>
<protein>
    <recommendedName>
        <fullName evidence="3">Nucleotide-diphospho-sugar transferase domain-containing protein</fullName>
    </recommendedName>
</protein>
<evidence type="ECO:0000313" key="5">
    <source>
        <dbReference type="EnsemblMetazoa" id="CapteP201955"/>
    </source>
</evidence>
<dbReference type="STRING" id="283909.R7TD20"/>
<keyword evidence="2" id="KW-1133">Transmembrane helix</keyword>
<evidence type="ECO:0000313" key="6">
    <source>
        <dbReference type="Proteomes" id="UP000014760"/>
    </source>
</evidence>
<dbReference type="InterPro" id="IPR005069">
    <property type="entry name" value="Nucl-diP-sugar_transferase"/>
</dbReference>
<sequence length="580" mass="67430">METTRHRMSSQMLRWMVALVCCVTFAYVIVAPRTQEGEAAFAEDPPPVQMIRIDEEPQGEGISTGKLNHPMASALLQSALIEQNKTNEITIRNMEHENRNWTIDQLYPQNGIQVMKQAIHDMRTCKHPVPHYATFKAALDANASPQHKVITLAAVIDHGYLPIAENIYITSFRRHFMQNFLYVCVDFEACEAARLQCMPVFLYMNASHKDSGDMNSQSFREKSMLKLQLAYEAMAAGYTVFLTDLDVFFFRNPLPKLLDLCQESCDLVGQRDVGQVINTGFMLLRPTNTTIRFYHEMLTSPKRDEFMHDQTFFNYMFPNFKSRHRSTKVILLSEEEFPEGRNYFRNGRRFFYDSNPCEKCFEVHNNWIVGTRAKTLRFQEHLMWMVDDGGYYSNPDRKYLTYYNPAVLKSPDDYFEWESVALRNAVFLSELTGRTLIFPRFHANASFAAPIFSIFKVNLFTMYFHNHRESSFLLSPLVPDQVKKSLSPWLKVDKEFHIGDKGLLSFPDPQNGEVLRLEKDGSLQEWVKEFDKYSVIRLASLYDPRAPLNMTSLEEVQPMFVQKMRQNAIVKKYSDNNIIS</sequence>
<keyword evidence="2" id="KW-0812">Transmembrane</keyword>
<dbReference type="PANTHER" id="PTHR47032:SF1">
    <property type="entry name" value="UDP-D-XYLOSE:L-FUCOSE ALPHA-1,3-D-XYLOSYLTRANSFERASE-RELATED"/>
    <property type="match status" value="1"/>
</dbReference>
<keyword evidence="6" id="KW-1185">Reference proteome</keyword>
<reference evidence="4 6" key="2">
    <citation type="journal article" date="2013" name="Nature">
        <title>Insights into bilaterian evolution from three spiralian genomes.</title>
        <authorList>
            <person name="Simakov O."/>
            <person name="Marletaz F."/>
            <person name="Cho S.J."/>
            <person name="Edsinger-Gonzales E."/>
            <person name="Havlak P."/>
            <person name="Hellsten U."/>
            <person name="Kuo D.H."/>
            <person name="Larsson T."/>
            <person name="Lv J."/>
            <person name="Arendt D."/>
            <person name="Savage R."/>
            <person name="Osoegawa K."/>
            <person name="de Jong P."/>
            <person name="Grimwood J."/>
            <person name="Chapman J.A."/>
            <person name="Shapiro H."/>
            <person name="Aerts A."/>
            <person name="Otillar R.P."/>
            <person name="Terry A.Y."/>
            <person name="Boore J.L."/>
            <person name="Grigoriev I.V."/>
            <person name="Lindberg D.R."/>
            <person name="Seaver E.C."/>
            <person name="Weisblat D.A."/>
            <person name="Putnam N.H."/>
            <person name="Rokhsar D.S."/>
        </authorList>
    </citation>
    <scope>NUCLEOTIDE SEQUENCE</scope>
    <source>
        <strain evidence="4 6">I ESC-2004</strain>
    </source>
</reference>
<dbReference type="Proteomes" id="UP000014760">
    <property type="component" value="Unassembled WGS sequence"/>
</dbReference>
<dbReference type="GO" id="GO:0016757">
    <property type="term" value="F:glycosyltransferase activity"/>
    <property type="evidence" value="ECO:0007669"/>
    <property type="project" value="TreeGrafter"/>
</dbReference>
<evidence type="ECO:0000256" key="1">
    <source>
        <dbReference type="ARBA" id="ARBA00007033"/>
    </source>
</evidence>
<reference evidence="5" key="3">
    <citation type="submission" date="2015-06" db="UniProtKB">
        <authorList>
            <consortium name="EnsemblMetazoa"/>
        </authorList>
    </citation>
    <scope>IDENTIFICATION</scope>
</reference>
<accession>R7TD20</accession>
<evidence type="ECO:0000256" key="2">
    <source>
        <dbReference type="SAM" id="Phobius"/>
    </source>
</evidence>
<gene>
    <name evidence="4" type="ORF">CAPTEDRAFT_201955</name>
</gene>
<dbReference type="InterPro" id="IPR029044">
    <property type="entry name" value="Nucleotide-diphossugar_trans"/>
</dbReference>
<dbReference type="EnsemblMetazoa" id="CapteT201955">
    <property type="protein sequence ID" value="CapteP201955"/>
    <property type="gene ID" value="CapteG201955"/>
</dbReference>
<dbReference type="EMBL" id="AMQN01002957">
    <property type="status" value="NOT_ANNOTATED_CDS"/>
    <property type="molecule type" value="Genomic_DNA"/>
</dbReference>
<dbReference type="GO" id="GO:0005794">
    <property type="term" value="C:Golgi apparatus"/>
    <property type="evidence" value="ECO:0007669"/>
    <property type="project" value="TreeGrafter"/>
</dbReference>
<dbReference type="PANTHER" id="PTHR47032">
    <property type="entry name" value="UDP-D-XYLOSE:L-FUCOSE ALPHA-1,3-D-XYLOSYLTRANSFERASE-RELATED"/>
    <property type="match status" value="1"/>
</dbReference>
<dbReference type="HOGENOM" id="CLU_470312_0_0_1"/>
<dbReference type="EMBL" id="KB310543">
    <property type="protein sequence ID" value="ELT91377.1"/>
    <property type="molecule type" value="Genomic_DNA"/>
</dbReference>
<keyword evidence="2" id="KW-0472">Membrane</keyword>
<dbReference type="InterPro" id="IPR052636">
    <property type="entry name" value="UDP-D-xylose:L-fucose_XylT"/>
</dbReference>
<dbReference type="Pfam" id="PF03407">
    <property type="entry name" value="Nucleotid_trans"/>
    <property type="match status" value="1"/>
</dbReference>
<dbReference type="AlphaFoldDB" id="R7TD20"/>
<evidence type="ECO:0000259" key="3">
    <source>
        <dbReference type="Pfam" id="PF03407"/>
    </source>
</evidence>
<comment type="similarity">
    <text evidence="1">Belongs to the glycosyltransferase 77 family.</text>
</comment>
<dbReference type="OrthoDB" id="1712432at2759"/>
<name>R7TD20_CAPTE</name>